<evidence type="ECO:0008006" key="3">
    <source>
        <dbReference type="Google" id="ProtNLM"/>
    </source>
</evidence>
<proteinExistence type="predicted"/>
<accession>A0A937G0F7</accession>
<keyword evidence="2" id="KW-1185">Reference proteome</keyword>
<organism evidence="1 2">
    <name type="scientific">Fulvivirga marina</name>
    <dbReference type="NCBI Taxonomy" id="2494733"/>
    <lineage>
        <taxon>Bacteria</taxon>
        <taxon>Pseudomonadati</taxon>
        <taxon>Bacteroidota</taxon>
        <taxon>Cytophagia</taxon>
        <taxon>Cytophagales</taxon>
        <taxon>Fulvivirgaceae</taxon>
        <taxon>Fulvivirga</taxon>
    </lineage>
</organism>
<protein>
    <recommendedName>
        <fullName evidence="3">STAS/SEC14 domain-containing protein</fullName>
    </recommendedName>
</protein>
<reference evidence="1" key="1">
    <citation type="submission" date="2021-01" db="EMBL/GenBank/DDBJ databases">
        <title>Fulvivirga kasyanovii gen. nov., sp nov., a novel member of the phylum Bacteroidetes isolated from seawater in a mussel farm.</title>
        <authorList>
            <person name="Zhao L.-H."/>
            <person name="Wang Z.-J."/>
        </authorList>
    </citation>
    <scope>NUCLEOTIDE SEQUENCE</scope>
    <source>
        <strain evidence="1">29W222</strain>
    </source>
</reference>
<gene>
    <name evidence="1" type="ORF">JMN32_15410</name>
</gene>
<sequence length="148" mass="16719">MNAEIETPITRLYAISNGTSLNFDPSGPYLIASWLGFAMSEEFRSFLDKSIGLIEEKVKEHGKLGWISDFREGKAVLDEDVQWATENWNSRASEAGLQYNALIIPENLFLGLAANDYKETTEQVEGIVVKRFKDIESARVWLSEVLNN</sequence>
<dbReference type="EMBL" id="JAEUGD010000053">
    <property type="protein sequence ID" value="MBL6447705.1"/>
    <property type="molecule type" value="Genomic_DNA"/>
</dbReference>
<dbReference type="AlphaFoldDB" id="A0A937G0F7"/>
<evidence type="ECO:0000313" key="1">
    <source>
        <dbReference type="EMBL" id="MBL6447705.1"/>
    </source>
</evidence>
<evidence type="ECO:0000313" key="2">
    <source>
        <dbReference type="Proteomes" id="UP000614216"/>
    </source>
</evidence>
<dbReference type="Proteomes" id="UP000614216">
    <property type="component" value="Unassembled WGS sequence"/>
</dbReference>
<comment type="caution">
    <text evidence="1">The sequence shown here is derived from an EMBL/GenBank/DDBJ whole genome shotgun (WGS) entry which is preliminary data.</text>
</comment>
<name>A0A937G0F7_9BACT</name>
<dbReference type="RefSeq" id="WP_202857244.1">
    <property type="nucleotide sequence ID" value="NZ_JAEUGD010000053.1"/>
</dbReference>